<keyword evidence="3" id="KW-0687">Ribonucleoprotein</keyword>
<dbReference type="GO" id="GO:0005840">
    <property type="term" value="C:ribosome"/>
    <property type="evidence" value="ECO:0007669"/>
    <property type="project" value="UniProtKB-KW"/>
</dbReference>
<evidence type="ECO:0000313" key="6">
    <source>
        <dbReference type="Proteomes" id="UP000316621"/>
    </source>
</evidence>
<dbReference type="STRING" id="3469.A0A4Y7I833"/>
<dbReference type="GO" id="GO:0006412">
    <property type="term" value="P:translation"/>
    <property type="evidence" value="ECO:0007669"/>
    <property type="project" value="InterPro"/>
</dbReference>
<feature type="domain" description="Ribosomal eL28/Mak16" evidence="4">
    <location>
        <begin position="9"/>
        <end position="104"/>
    </location>
</feature>
<evidence type="ECO:0000259" key="4">
    <source>
        <dbReference type="Pfam" id="PF01778"/>
    </source>
</evidence>
<dbReference type="OMA" id="PGSFIWE"/>
<evidence type="ECO:0000313" key="5">
    <source>
        <dbReference type="EMBL" id="RZC43852.1"/>
    </source>
</evidence>
<keyword evidence="6" id="KW-1185">Reference proteome</keyword>
<dbReference type="InterPro" id="IPR029004">
    <property type="entry name" value="Ribosomal_eL28/Mak16"/>
</dbReference>
<dbReference type="Pfam" id="PF01778">
    <property type="entry name" value="Ribosomal_L28e"/>
    <property type="match status" value="1"/>
</dbReference>
<accession>A0A4Y7I833</accession>
<dbReference type="AlphaFoldDB" id="A0A4Y7I833"/>
<organism evidence="5 6">
    <name type="scientific">Papaver somniferum</name>
    <name type="common">Opium poppy</name>
    <dbReference type="NCBI Taxonomy" id="3469"/>
    <lineage>
        <taxon>Eukaryota</taxon>
        <taxon>Viridiplantae</taxon>
        <taxon>Streptophyta</taxon>
        <taxon>Embryophyta</taxon>
        <taxon>Tracheophyta</taxon>
        <taxon>Spermatophyta</taxon>
        <taxon>Magnoliopsida</taxon>
        <taxon>Ranunculales</taxon>
        <taxon>Papaveraceae</taxon>
        <taxon>Papaveroideae</taxon>
        <taxon>Papaver</taxon>
    </lineage>
</organism>
<keyword evidence="2" id="KW-0689">Ribosomal protein</keyword>
<dbReference type="GO" id="GO:0003735">
    <property type="term" value="F:structural constituent of ribosome"/>
    <property type="evidence" value="ECO:0007669"/>
    <property type="project" value="InterPro"/>
</dbReference>
<name>A0A4Y7I833_PAPSO</name>
<dbReference type="Gramene" id="RZC43852">
    <property type="protein sequence ID" value="RZC43852"/>
    <property type="gene ID" value="C5167_036800"/>
</dbReference>
<sequence>MTTIPGSFIWEIIKRNNAFLVKEFGDGNQIVQFSKEPNNFYNVNSFKHSGLANAKTVSVQDGKDSGIVLATTKTNRQKNPSTLVHKTVMKKEFSRMAKVVANRLPTTSTEGT</sequence>
<evidence type="ECO:0000256" key="2">
    <source>
        <dbReference type="ARBA" id="ARBA00022980"/>
    </source>
</evidence>
<reference evidence="5 6" key="1">
    <citation type="journal article" date="2018" name="Science">
        <title>The opium poppy genome and morphinan production.</title>
        <authorList>
            <person name="Guo L."/>
            <person name="Winzer T."/>
            <person name="Yang X."/>
            <person name="Li Y."/>
            <person name="Ning Z."/>
            <person name="He Z."/>
            <person name="Teodor R."/>
            <person name="Lu Y."/>
            <person name="Bowser T.A."/>
            <person name="Graham I.A."/>
            <person name="Ye K."/>
        </authorList>
    </citation>
    <scope>NUCLEOTIDE SEQUENCE [LARGE SCALE GENOMIC DNA]</scope>
    <source>
        <strain evidence="6">cv. HN1</strain>
        <tissue evidence="5">Leaves</tissue>
    </source>
</reference>
<dbReference type="PANTHER" id="PTHR10544">
    <property type="entry name" value="60S RIBOSOMAL PROTEIN L28"/>
    <property type="match status" value="1"/>
</dbReference>
<evidence type="ECO:0000256" key="1">
    <source>
        <dbReference type="ARBA" id="ARBA00007926"/>
    </source>
</evidence>
<comment type="similarity">
    <text evidence="1">Belongs to the eukaryotic ribosomal protein eL28 family.</text>
</comment>
<evidence type="ECO:0000256" key="3">
    <source>
        <dbReference type="ARBA" id="ARBA00023274"/>
    </source>
</evidence>
<dbReference type="InterPro" id="IPR002672">
    <property type="entry name" value="Ribosomal_eL28"/>
</dbReference>
<gene>
    <name evidence="5" type="ORF">C5167_036800</name>
</gene>
<dbReference type="EMBL" id="CM010715">
    <property type="protein sequence ID" value="RZC43852.1"/>
    <property type="molecule type" value="Genomic_DNA"/>
</dbReference>
<proteinExistence type="inferred from homology"/>
<dbReference type="GO" id="GO:1990904">
    <property type="term" value="C:ribonucleoprotein complex"/>
    <property type="evidence" value="ECO:0007669"/>
    <property type="project" value="UniProtKB-KW"/>
</dbReference>
<dbReference type="Proteomes" id="UP000316621">
    <property type="component" value="Chromosome 1"/>
</dbReference>
<dbReference type="Gene3D" id="3.30.390.110">
    <property type="match status" value="1"/>
</dbReference>
<protein>
    <recommendedName>
        <fullName evidence="4">Ribosomal eL28/Mak16 domain-containing protein</fullName>
    </recommendedName>
</protein>